<evidence type="ECO:0000313" key="1">
    <source>
        <dbReference type="EMBL" id="MFC4075219.1"/>
    </source>
</evidence>
<dbReference type="Proteomes" id="UP001595843">
    <property type="component" value="Unassembled WGS sequence"/>
</dbReference>
<keyword evidence="2" id="KW-1185">Reference proteome</keyword>
<dbReference type="Pfam" id="PF06854">
    <property type="entry name" value="Phage_Gp15"/>
    <property type="match status" value="1"/>
</dbReference>
<sequence length="212" mass="25142">MRLTDRFDDDVLEYRGKVLRLRLFFDVVLRAHELISDPDFTDEEKIDILGEMLIDNHEDIADMPPEEKGRLIETIFTRFINREQEDDEPTKEKVLDFVHDAEYIFASFLYDYGIDLFEQHGKLHWKKFLTLLSNLSDDSKFKQVVHIRMMEVPKRTKYNLDEIKQIRELKRVYRLPENGETERERLIKHNEQAFEALAVALRPKGKGGGKDG</sequence>
<name>A0ABV8JD33_9BACL</name>
<evidence type="ECO:0000313" key="2">
    <source>
        <dbReference type="Proteomes" id="UP001595843"/>
    </source>
</evidence>
<gene>
    <name evidence="1" type="ORF">ACFOUO_00070</name>
</gene>
<organism evidence="1 2">
    <name type="scientific">Salinithrix halophila</name>
    <dbReference type="NCBI Taxonomy" id="1485204"/>
    <lineage>
        <taxon>Bacteria</taxon>
        <taxon>Bacillati</taxon>
        <taxon>Bacillota</taxon>
        <taxon>Bacilli</taxon>
        <taxon>Bacillales</taxon>
        <taxon>Thermoactinomycetaceae</taxon>
        <taxon>Salinithrix</taxon>
    </lineage>
</organism>
<protein>
    <submittedName>
        <fullName evidence="1">Gp15 family bacteriophage protein</fullName>
    </submittedName>
</protein>
<dbReference type="InterPro" id="IPR009660">
    <property type="entry name" value="Phage_A500_Gp15"/>
</dbReference>
<dbReference type="RefSeq" id="WP_380700928.1">
    <property type="nucleotide sequence ID" value="NZ_JBHSAP010000001.1"/>
</dbReference>
<comment type="caution">
    <text evidence="1">The sequence shown here is derived from an EMBL/GenBank/DDBJ whole genome shotgun (WGS) entry which is preliminary data.</text>
</comment>
<reference evidence="2" key="1">
    <citation type="journal article" date="2019" name="Int. J. Syst. Evol. Microbiol.">
        <title>The Global Catalogue of Microorganisms (GCM) 10K type strain sequencing project: providing services to taxonomists for standard genome sequencing and annotation.</title>
        <authorList>
            <consortium name="The Broad Institute Genomics Platform"/>
            <consortium name="The Broad Institute Genome Sequencing Center for Infectious Disease"/>
            <person name="Wu L."/>
            <person name="Ma J."/>
        </authorList>
    </citation>
    <scope>NUCLEOTIDE SEQUENCE [LARGE SCALE GENOMIC DNA]</scope>
    <source>
        <strain evidence="2">IBRC-M 10813</strain>
    </source>
</reference>
<accession>A0ABV8JD33</accession>
<proteinExistence type="predicted"/>
<dbReference type="EMBL" id="JBHSAP010000001">
    <property type="protein sequence ID" value="MFC4075219.1"/>
    <property type="molecule type" value="Genomic_DNA"/>
</dbReference>